<protein>
    <recommendedName>
        <fullName evidence="7">Large ribosomal subunit protein mL54</fullName>
    </recommendedName>
</protein>
<keyword evidence="3" id="KW-0689">Ribosomal protein</keyword>
<dbReference type="PANTHER" id="PTHR28595">
    <property type="entry name" value="39S RIBOSOMAL PROTEIN L54, MITOCHONDRIAL"/>
    <property type="match status" value="1"/>
</dbReference>
<sequence length="137" mass="16011">MAAPLRKCTWIYFAVKAHFQKSISRSYAKKIVSKVGAQAAKKTKMEVVTDPEQLLKYCCGANIYVDGKDPEIKPDSEYPDWLWNLRTERGGVKLEELDPDTMAYWRRLAKITYLEHSRIKKRLQRLKNIQHPDDIIN</sequence>
<dbReference type="PANTHER" id="PTHR28595:SF1">
    <property type="entry name" value="LARGE RIBOSOMAL SUBUNIT PROTEIN ML54"/>
    <property type="match status" value="1"/>
</dbReference>
<accession>A0AAV2IKM4</accession>
<keyword evidence="2" id="KW-0809">Transit peptide</keyword>
<dbReference type="InterPro" id="IPR013870">
    <property type="entry name" value="Ribosomal_mL54"/>
</dbReference>
<gene>
    <name evidence="8" type="ORF">GSLYS_00020852001</name>
</gene>
<keyword evidence="9" id="KW-1185">Reference proteome</keyword>
<comment type="caution">
    <text evidence="8">The sequence shown here is derived from an EMBL/GenBank/DDBJ whole genome shotgun (WGS) entry which is preliminary data.</text>
</comment>
<comment type="similarity">
    <text evidence="6">Belongs to the mitochondrion-specific ribosomal protein mL54 family.</text>
</comment>
<comment type="subcellular location">
    <subcellularLocation>
        <location evidence="1">Mitochondrion</location>
    </subcellularLocation>
</comment>
<evidence type="ECO:0000256" key="1">
    <source>
        <dbReference type="ARBA" id="ARBA00004173"/>
    </source>
</evidence>
<keyword evidence="5" id="KW-0687">Ribonucleoprotein</keyword>
<evidence type="ECO:0000256" key="3">
    <source>
        <dbReference type="ARBA" id="ARBA00022980"/>
    </source>
</evidence>
<evidence type="ECO:0000256" key="7">
    <source>
        <dbReference type="ARBA" id="ARBA00035179"/>
    </source>
</evidence>
<dbReference type="Pfam" id="PF08561">
    <property type="entry name" value="Ribosomal_L37"/>
    <property type="match status" value="1"/>
</dbReference>
<evidence type="ECO:0000313" key="8">
    <source>
        <dbReference type="EMBL" id="CAL1547535.1"/>
    </source>
</evidence>
<evidence type="ECO:0000256" key="2">
    <source>
        <dbReference type="ARBA" id="ARBA00022946"/>
    </source>
</evidence>
<dbReference type="AlphaFoldDB" id="A0AAV2IKM4"/>
<dbReference type="EMBL" id="CAXITT010001001">
    <property type="protein sequence ID" value="CAL1547535.1"/>
    <property type="molecule type" value="Genomic_DNA"/>
</dbReference>
<reference evidence="8 9" key="1">
    <citation type="submission" date="2024-04" db="EMBL/GenBank/DDBJ databases">
        <authorList>
            <consortium name="Genoscope - CEA"/>
            <person name="William W."/>
        </authorList>
    </citation>
    <scope>NUCLEOTIDE SEQUENCE [LARGE SCALE GENOMIC DNA]</scope>
</reference>
<evidence type="ECO:0000256" key="6">
    <source>
        <dbReference type="ARBA" id="ARBA00033752"/>
    </source>
</evidence>
<dbReference type="GO" id="GO:0003735">
    <property type="term" value="F:structural constituent of ribosome"/>
    <property type="evidence" value="ECO:0007669"/>
    <property type="project" value="TreeGrafter"/>
</dbReference>
<name>A0AAV2IKM4_LYMST</name>
<keyword evidence="4" id="KW-0496">Mitochondrion</keyword>
<evidence type="ECO:0000313" key="9">
    <source>
        <dbReference type="Proteomes" id="UP001497497"/>
    </source>
</evidence>
<organism evidence="8 9">
    <name type="scientific">Lymnaea stagnalis</name>
    <name type="common">Great pond snail</name>
    <name type="synonym">Helix stagnalis</name>
    <dbReference type="NCBI Taxonomy" id="6523"/>
    <lineage>
        <taxon>Eukaryota</taxon>
        <taxon>Metazoa</taxon>
        <taxon>Spiralia</taxon>
        <taxon>Lophotrochozoa</taxon>
        <taxon>Mollusca</taxon>
        <taxon>Gastropoda</taxon>
        <taxon>Heterobranchia</taxon>
        <taxon>Euthyneura</taxon>
        <taxon>Panpulmonata</taxon>
        <taxon>Hygrophila</taxon>
        <taxon>Lymnaeoidea</taxon>
        <taxon>Lymnaeidae</taxon>
        <taxon>Lymnaea</taxon>
    </lineage>
</organism>
<dbReference type="Proteomes" id="UP001497497">
    <property type="component" value="Unassembled WGS sequence"/>
</dbReference>
<evidence type="ECO:0000256" key="4">
    <source>
        <dbReference type="ARBA" id="ARBA00023128"/>
    </source>
</evidence>
<proteinExistence type="inferred from homology"/>
<dbReference type="GO" id="GO:0005762">
    <property type="term" value="C:mitochondrial large ribosomal subunit"/>
    <property type="evidence" value="ECO:0007669"/>
    <property type="project" value="TreeGrafter"/>
</dbReference>
<evidence type="ECO:0000256" key="5">
    <source>
        <dbReference type="ARBA" id="ARBA00023274"/>
    </source>
</evidence>